<sequence length="260" mass="28331">MNRCLAILVGALGLALAHTAGAQACPRPLTVAMTSLQPSRADAPLERAADALLDELAQRSGVQWTRTDMPRMRAVTEFKAGRVDVLPMASRSDERDAWGRLLPLGRVKPLLILPRRNPITPQQVQDLTAFDQPLTLVRGQQFGSRFDAWAEGLARAGKIHIVSDQGTAVRMMKAGRSAGALGLPAVYESALQQAQWSGEVQMLDLDLGDPVDIGMYLSTATPEGCIEPLRRAAEQMRRSGAYLALLERFLSPRMRQGLLP</sequence>
<feature type="signal peptide" evidence="1">
    <location>
        <begin position="1"/>
        <end position="22"/>
    </location>
</feature>
<gene>
    <name evidence="2" type="ORF">ACG01O_06700</name>
</gene>
<organism evidence="2 3">
    <name type="scientific">Pelomonas baiyunensis</name>
    <dbReference type="NCBI Taxonomy" id="3299026"/>
    <lineage>
        <taxon>Bacteria</taxon>
        <taxon>Pseudomonadati</taxon>
        <taxon>Pseudomonadota</taxon>
        <taxon>Betaproteobacteria</taxon>
        <taxon>Burkholderiales</taxon>
        <taxon>Sphaerotilaceae</taxon>
        <taxon>Roseateles</taxon>
    </lineage>
</organism>
<accession>A0ABW7GWE4</accession>
<feature type="chain" id="PRO_5046795082" description="Transporter substrate-binding domain-containing protein" evidence="1">
    <location>
        <begin position="23"/>
        <end position="260"/>
    </location>
</feature>
<dbReference type="Proteomes" id="UP001606303">
    <property type="component" value="Unassembled WGS sequence"/>
</dbReference>
<proteinExistence type="predicted"/>
<evidence type="ECO:0000313" key="2">
    <source>
        <dbReference type="EMBL" id="MFG6466289.1"/>
    </source>
</evidence>
<reference evidence="2 3" key="1">
    <citation type="submission" date="2024-08" db="EMBL/GenBank/DDBJ databases">
        <authorList>
            <person name="Lu H."/>
        </authorList>
    </citation>
    <scope>NUCLEOTIDE SEQUENCE [LARGE SCALE GENOMIC DNA]</scope>
    <source>
        <strain evidence="2 3">BYS87W</strain>
    </source>
</reference>
<dbReference type="EMBL" id="JBIGIB010000002">
    <property type="protein sequence ID" value="MFG6466289.1"/>
    <property type="molecule type" value="Genomic_DNA"/>
</dbReference>
<protein>
    <recommendedName>
        <fullName evidence="4">Transporter substrate-binding domain-containing protein</fullName>
    </recommendedName>
</protein>
<evidence type="ECO:0000313" key="3">
    <source>
        <dbReference type="Proteomes" id="UP001606303"/>
    </source>
</evidence>
<dbReference type="SUPFAM" id="SSF53850">
    <property type="entry name" value="Periplasmic binding protein-like II"/>
    <property type="match status" value="1"/>
</dbReference>
<dbReference type="Gene3D" id="3.40.190.10">
    <property type="entry name" value="Periplasmic binding protein-like II"/>
    <property type="match status" value="2"/>
</dbReference>
<evidence type="ECO:0000256" key="1">
    <source>
        <dbReference type="SAM" id="SignalP"/>
    </source>
</evidence>
<comment type="caution">
    <text evidence="2">The sequence shown here is derived from an EMBL/GenBank/DDBJ whole genome shotgun (WGS) entry which is preliminary data.</text>
</comment>
<keyword evidence="3" id="KW-1185">Reference proteome</keyword>
<evidence type="ECO:0008006" key="4">
    <source>
        <dbReference type="Google" id="ProtNLM"/>
    </source>
</evidence>
<keyword evidence="1" id="KW-0732">Signal</keyword>
<name>A0ABW7GWE4_9BURK</name>
<dbReference type="PROSITE" id="PS51257">
    <property type="entry name" value="PROKAR_LIPOPROTEIN"/>
    <property type="match status" value="1"/>
</dbReference>
<dbReference type="RefSeq" id="WP_394382712.1">
    <property type="nucleotide sequence ID" value="NZ_JBIGIB010000002.1"/>
</dbReference>